<proteinExistence type="predicted"/>
<dbReference type="Proteomes" id="UP001234178">
    <property type="component" value="Unassembled WGS sequence"/>
</dbReference>
<protein>
    <submittedName>
        <fullName evidence="1">Uncharacterized protein</fullName>
    </submittedName>
</protein>
<reference evidence="1 2" key="1">
    <citation type="journal article" date="2023" name="Nucleic Acids Res.">
        <title>The hologenome of Daphnia magna reveals possible DNA methylation and microbiome-mediated evolution of the host genome.</title>
        <authorList>
            <person name="Chaturvedi A."/>
            <person name="Li X."/>
            <person name="Dhandapani V."/>
            <person name="Marshall H."/>
            <person name="Kissane S."/>
            <person name="Cuenca-Cambronero M."/>
            <person name="Asole G."/>
            <person name="Calvet F."/>
            <person name="Ruiz-Romero M."/>
            <person name="Marangio P."/>
            <person name="Guigo R."/>
            <person name="Rago D."/>
            <person name="Mirbahai L."/>
            <person name="Eastwood N."/>
            <person name="Colbourne J.K."/>
            <person name="Zhou J."/>
            <person name="Mallon E."/>
            <person name="Orsini L."/>
        </authorList>
    </citation>
    <scope>NUCLEOTIDE SEQUENCE [LARGE SCALE GENOMIC DNA]</scope>
    <source>
        <strain evidence="1">LRV0_1</strain>
    </source>
</reference>
<accession>A0ABQ9ZG44</accession>
<name>A0ABQ9ZG44_9CRUS</name>
<gene>
    <name evidence="1" type="ORF">OUZ56_021000</name>
</gene>
<evidence type="ECO:0000313" key="1">
    <source>
        <dbReference type="EMBL" id="KAK4011891.1"/>
    </source>
</evidence>
<evidence type="ECO:0000313" key="2">
    <source>
        <dbReference type="Proteomes" id="UP001234178"/>
    </source>
</evidence>
<dbReference type="EMBL" id="JAOYFB010000003">
    <property type="protein sequence ID" value="KAK4011891.1"/>
    <property type="molecule type" value="Genomic_DNA"/>
</dbReference>
<organism evidence="1 2">
    <name type="scientific">Daphnia magna</name>
    <dbReference type="NCBI Taxonomy" id="35525"/>
    <lineage>
        <taxon>Eukaryota</taxon>
        <taxon>Metazoa</taxon>
        <taxon>Ecdysozoa</taxon>
        <taxon>Arthropoda</taxon>
        <taxon>Crustacea</taxon>
        <taxon>Branchiopoda</taxon>
        <taxon>Diplostraca</taxon>
        <taxon>Cladocera</taxon>
        <taxon>Anomopoda</taxon>
        <taxon>Daphniidae</taxon>
        <taxon>Daphnia</taxon>
    </lineage>
</organism>
<sequence length="83" mass="9535">MCYLNLPHVKGWKNILKLVSFSLFEGLNCSPFQILGGLGLSFVKVVRHQRMIVPTVSKWILDLLQFLLNETIILRSTYGRCLL</sequence>
<comment type="caution">
    <text evidence="1">The sequence shown here is derived from an EMBL/GenBank/DDBJ whole genome shotgun (WGS) entry which is preliminary data.</text>
</comment>
<keyword evidence="2" id="KW-1185">Reference proteome</keyword>